<keyword evidence="4 5" id="KW-0472">Membrane</keyword>
<keyword evidence="3 5" id="KW-1133">Transmembrane helix</keyword>
<evidence type="ECO:0000256" key="4">
    <source>
        <dbReference type="ARBA" id="ARBA00023136"/>
    </source>
</evidence>
<keyword evidence="2 5" id="KW-0812">Transmembrane</keyword>
<feature type="domain" description="Fatty acid hydroxylase" evidence="6">
    <location>
        <begin position="73"/>
        <end position="203"/>
    </location>
</feature>
<evidence type="ECO:0000259" key="6">
    <source>
        <dbReference type="Pfam" id="PF04116"/>
    </source>
</evidence>
<feature type="transmembrane region" description="Helical" evidence="5">
    <location>
        <begin position="67"/>
        <end position="86"/>
    </location>
</feature>
<evidence type="ECO:0000313" key="7">
    <source>
        <dbReference type="EMBL" id="QHS93756.1"/>
    </source>
</evidence>
<comment type="subcellular location">
    <subcellularLocation>
        <location evidence="1">Membrane</location>
    </subcellularLocation>
</comment>
<dbReference type="InterPro" id="IPR006694">
    <property type="entry name" value="Fatty_acid_hydroxylase"/>
</dbReference>
<dbReference type="AlphaFoldDB" id="A0A6C0BNJ0"/>
<dbReference type="GO" id="GO:0016491">
    <property type="term" value="F:oxidoreductase activity"/>
    <property type="evidence" value="ECO:0007669"/>
    <property type="project" value="InterPro"/>
</dbReference>
<dbReference type="GO" id="GO:0008610">
    <property type="term" value="P:lipid biosynthetic process"/>
    <property type="evidence" value="ECO:0007669"/>
    <property type="project" value="InterPro"/>
</dbReference>
<protein>
    <recommendedName>
        <fullName evidence="6">Fatty acid hydroxylase domain-containing protein</fullName>
    </recommendedName>
</protein>
<dbReference type="EMBL" id="MN739209">
    <property type="protein sequence ID" value="QHS93756.1"/>
    <property type="molecule type" value="Genomic_DNA"/>
</dbReference>
<evidence type="ECO:0000256" key="1">
    <source>
        <dbReference type="ARBA" id="ARBA00004370"/>
    </source>
</evidence>
<dbReference type="InterPro" id="IPR050307">
    <property type="entry name" value="Sterol_Desaturase_Related"/>
</dbReference>
<feature type="transmembrane region" description="Helical" evidence="5">
    <location>
        <begin position="37"/>
        <end position="55"/>
    </location>
</feature>
<name>A0A6C0BNJ0_9ZZZZ</name>
<dbReference type="Pfam" id="PF04116">
    <property type="entry name" value="FA_hydroxylase"/>
    <property type="match status" value="1"/>
</dbReference>
<sequence length="207" mass="24588">MLWFLLFTAFDVALITLLDVVIPQRANKYLTFHHNKYIPWTPLMVFNMCYTNLLFDWTVDIYGDQETAWWQFLACTPITSVMFYFIHRELHRTPIVYRQIHSVHHQFSHPQAKVVYQAHVLEQFILNILPVYVPIMIMGLNTAWATAYVTFAHINGFLAHINWYYPQAVWAPLVFDDFHLKHHVDRQVNFGLSDRHLDYYANTLASP</sequence>
<dbReference type="GO" id="GO:0016020">
    <property type="term" value="C:membrane"/>
    <property type="evidence" value="ECO:0007669"/>
    <property type="project" value="UniProtKB-SubCell"/>
</dbReference>
<proteinExistence type="predicted"/>
<dbReference type="GO" id="GO:0005506">
    <property type="term" value="F:iron ion binding"/>
    <property type="evidence" value="ECO:0007669"/>
    <property type="project" value="InterPro"/>
</dbReference>
<feature type="transmembrane region" description="Helical" evidence="5">
    <location>
        <begin position="6"/>
        <end position="25"/>
    </location>
</feature>
<evidence type="ECO:0000256" key="3">
    <source>
        <dbReference type="ARBA" id="ARBA00022989"/>
    </source>
</evidence>
<organism evidence="7">
    <name type="scientific">viral metagenome</name>
    <dbReference type="NCBI Taxonomy" id="1070528"/>
    <lineage>
        <taxon>unclassified sequences</taxon>
        <taxon>metagenomes</taxon>
        <taxon>organismal metagenomes</taxon>
    </lineage>
</organism>
<dbReference type="PANTHER" id="PTHR11863">
    <property type="entry name" value="STEROL DESATURASE"/>
    <property type="match status" value="1"/>
</dbReference>
<accession>A0A6C0BNJ0</accession>
<evidence type="ECO:0000256" key="5">
    <source>
        <dbReference type="SAM" id="Phobius"/>
    </source>
</evidence>
<evidence type="ECO:0000256" key="2">
    <source>
        <dbReference type="ARBA" id="ARBA00022692"/>
    </source>
</evidence>
<reference evidence="7" key="1">
    <citation type="journal article" date="2020" name="Nature">
        <title>Giant virus diversity and host interactions through global metagenomics.</title>
        <authorList>
            <person name="Schulz F."/>
            <person name="Roux S."/>
            <person name="Paez-Espino D."/>
            <person name="Jungbluth S."/>
            <person name="Walsh D.A."/>
            <person name="Denef V.J."/>
            <person name="McMahon K.D."/>
            <person name="Konstantinidis K.T."/>
            <person name="Eloe-Fadrosh E.A."/>
            <person name="Kyrpides N.C."/>
            <person name="Woyke T."/>
        </authorList>
    </citation>
    <scope>NUCLEOTIDE SEQUENCE</scope>
    <source>
        <strain evidence="7">GVMAG-M-3300018080-19</strain>
    </source>
</reference>